<organism evidence="1">
    <name type="scientific">Lepeophtheirus salmonis</name>
    <name type="common">Salmon louse</name>
    <name type="synonym">Caligus salmonis</name>
    <dbReference type="NCBI Taxonomy" id="72036"/>
    <lineage>
        <taxon>Eukaryota</taxon>
        <taxon>Metazoa</taxon>
        <taxon>Ecdysozoa</taxon>
        <taxon>Arthropoda</taxon>
        <taxon>Crustacea</taxon>
        <taxon>Multicrustacea</taxon>
        <taxon>Hexanauplia</taxon>
        <taxon>Copepoda</taxon>
        <taxon>Siphonostomatoida</taxon>
        <taxon>Caligidae</taxon>
        <taxon>Lepeophtheirus</taxon>
    </lineage>
</organism>
<sequence length="66" mass="7357">MGLPSLGSHHRALTFPVPILCFAFSVELGKDCLLSQYLFLIAMNVSNQIYNFHLEGPIEKLAYSIS</sequence>
<evidence type="ECO:0000313" key="1">
    <source>
        <dbReference type="EMBL" id="CDW39890.1"/>
    </source>
</evidence>
<accession>A0A0K2UPB3</accession>
<dbReference type="AlphaFoldDB" id="A0A0K2UPB3"/>
<dbReference type="EMBL" id="HACA01022529">
    <property type="protein sequence ID" value="CDW39890.1"/>
    <property type="molecule type" value="Transcribed_RNA"/>
</dbReference>
<proteinExistence type="predicted"/>
<protein>
    <submittedName>
        <fullName evidence="1">Uncharacterized protein</fullName>
    </submittedName>
</protein>
<reference evidence="1" key="1">
    <citation type="submission" date="2014-05" db="EMBL/GenBank/DDBJ databases">
        <authorList>
            <person name="Chronopoulou M."/>
        </authorList>
    </citation>
    <scope>NUCLEOTIDE SEQUENCE</scope>
    <source>
        <tissue evidence="1">Whole organism</tissue>
    </source>
</reference>
<name>A0A0K2UPB3_LEPSM</name>